<feature type="binding site" evidence="8">
    <location>
        <position position="368"/>
    </location>
    <ligand>
        <name>[4Fe-4S] cluster</name>
        <dbReference type="ChEBI" id="CHEBI:49883"/>
        <label>1</label>
    </ligand>
</feature>
<accession>D5CME7</accession>
<dbReference type="OrthoDB" id="9767754at2"/>
<evidence type="ECO:0000256" key="1">
    <source>
        <dbReference type="ARBA" id="ARBA00022448"/>
    </source>
</evidence>
<dbReference type="InterPro" id="IPR019554">
    <property type="entry name" value="Soluble_ligand-bd"/>
</dbReference>
<feature type="binding site" evidence="8">
    <location>
        <position position="374"/>
    </location>
    <ligand>
        <name>[4Fe-4S] cluster</name>
        <dbReference type="ChEBI" id="CHEBI:49883"/>
        <label>1</label>
    </ligand>
</feature>
<dbReference type="InterPro" id="IPR011538">
    <property type="entry name" value="Nuo51_FMN-bd"/>
</dbReference>
<keyword evidence="3 8" id="KW-0479">Metal-binding</keyword>
<reference evidence="12 13" key="1">
    <citation type="submission" date="2010-03" db="EMBL/GenBank/DDBJ databases">
        <title>Complete sequence of Sideroxydans lithotrophicus ES-1.</title>
        <authorList>
            <consortium name="US DOE Joint Genome Institute"/>
            <person name="Lucas S."/>
            <person name="Copeland A."/>
            <person name="Lapidus A."/>
            <person name="Cheng J.-F."/>
            <person name="Bruce D."/>
            <person name="Goodwin L."/>
            <person name="Pitluck S."/>
            <person name="Munk A.C."/>
            <person name="Detter J.C."/>
            <person name="Han C."/>
            <person name="Tapia R."/>
            <person name="Larimer F."/>
            <person name="Land M."/>
            <person name="Hauser L."/>
            <person name="Kyrpides N."/>
            <person name="Ivanova N."/>
            <person name="Emerson D."/>
            <person name="Woyke T."/>
        </authorList>
    </citation>
    <scope>NUCLEOTIDE SEQUENCE [LARGE SCALE GENOMIC DNA]</scope>
    <source>
        <strain evidence="12 13">ES-1</strain>
    </source>
</reference>
<comment type="cofactor">
    <cofactor evidence="8">
        <name>[4Fe-4S] cluster</name>
        <dbReference type="ChEBI" id="CHEBI:49883"/>
    </cofactor>
    <text evidence="8">Binds 2 [4Fe-4S] clusters per subunit.</text>
</comment>
<dbReference type="GO" id="GO:0005886">
    <property type="term" value="C:plasma membrane"/>
    <property type="evidence" value="ECO:0007669"/>
    <property type="project" value="UniProtKB-SubCell"/>
</dbReference>
<feature type="coiled-coil region" evidence="9">
    <location>
        <begin position="441"/>
        <end position="475"/>
    </location>
</feature>
<comment type="subunit">
    <text evidence="8">The complex is composed of six subunits: RnfA, RnfB, RnfC, RnfD, RnfE and RnfG.</text>
</comment>
<feature type="binding site" evidence="8">
    <location>
        <position position="371"/>
    </location>
    <ligand>
        <name>[4Fe-4S] cluster</name>
        <dbReference type="ChEBI" id="CHEBI:49883"/>
        <label>1</label>
    </ligand>
</feature>
<feature type="binding site" evidence="8">
    <location>
        <position position="417"/>
    </location>
    <ligand>
        <name>[4Fe-4S] cluster</name>
        <dbReference type="ChEBI" id="CHEBI:49883"/>
        <label>1</label>
    </ligand>
</feature>
<keyword evidence="5 8" id="KW-0249">Electron transport</keyword>
<dbReference type="PROSITE" id="PS00198">
    <property type="entry name" value="4FE4S_FER_1"/>
    <property type="match status" value="1"/>
</dbReference>
<comment type="similarity">
    <text evidence="8">Belongs to the 4Fe4S bacterial-type ferredoxin family. RnfC subfamily.</text>
</comment>
<evidence type="ECO:0000256" key="3">
    <source>
        <dbReference type="ARBA" id="ARBA00022723"/>
    </source>
</evidence>
<dbReference type="InterPro" id="IPR017900">
    <property type="entry name" value="4Fe4S_Fe_S_CS"/>
</dbReference>
<dbReference type="Gene3D" id="3.30.70.20">
    <property type="match status" value="1"/>
</dbReference>
<dbReference type="InterPro" id="IPR017896">
    <property type="entry name" value="4Fe4S_Fe-S-bd"/>
</dbReference>
<dbReference type="SUPFAM" id="SSF142019">
    <property type="entry name" value="Nqo1 FMN-binding domain-like"/>
    <property type="match status" value="1"/>
</dbReference>
<feature type="region of interest" description="Disordered" evidence="10">
    <location>
        <begin position="475"/>
        <end position="501"/>
    </location>
</feature>
<sequence length="567" mass="61427">MRPLFKFHGGIHPPTHKAESTGSPIAQAALPSKLVISLHQHVGNRAVPVVQVGERVLKGQIIGRPEGRLSSAVHASTSGTVSAIDMQLVAHQSGLPDLCVTLVPDGKEEWIPHSGVDYKQVAHTDLRHMLRQAGVVGLGGAVFPSDMKSYSHKHKIRTLVLNGAECEPYITCDDMLMRERAGDILRGAEVLRELLYAEEVLIGIEDNKPEAIAAMQQAVLGDKHAHMEVIAVPTLYPGGGAKQLIRVLTGIEVAAGVRSTEMGVQCFNVATAYCVWRAITYGEPLLSRIVTVTGNVEHAQNFEVLLGTPVDELVAQAGSKPDTERHIMGGPMMGVDLPSGSVGVTKATNCIIEASSRLFPPPPPALPCIRCTRCADVCPAELQPQDLYWFAKAKDFGKAQEYHLFDCIECGACAYVCPSQIPLVQYYRFAKSEIWQREREAQAAELARERHEFRLTRIEREKQEKAERLAQKEKAALAAKTAAPAPTPEPAAVAKAATDPDDTLQMRIDAAVARAKEQAAVAQPKNTDTLTPEQQAEIAAIEARRANIREMAAHAGADDEPPKSNQG</sequence>
<dbReference type="HAMAP" id="MF_00461">
    <property type="entry name" value="RsxC_RnfC"/>
    <property type="match status" value="1"/>
</dbReference>
<evidence type="ECO:0000256" key="8">
    <source>
        <dbReference type="HAMAP-Rule" id="MF_00461"/>
    </source>
</evidence>
<dbReference type="InterPro" id="IPR037225">
    <property type="entry name" value="Nuo51_FMN-bd_sf"/>
</dbReference>
<dbReference type="Pfam" id="PF01512">
    <property type="entry name" value="Complex1_51K"/>
    <property type="match status" value="1"/>
</dbReference>
<dbReference type="PANTHER" id="PTHR43034">
    <property type="entry name" value="ION-TRANSLOCATING OXIDOREDUCTASE COMPLEX SUBUNIT C"/>
    <property type="match status" value="1"/>
</dbReference>
<keyword evidence="2 8" id="KW-0004">4Fe-4S</keyword>
<dbReference type="STRING" id="580332.Slit_2393"/>
<dbReference type="eggNOG" id="COG4656">
    <property type="taxonomic scope" value="Bacteria"/>
</dbReference>
<dbReference type="KEGG" id="slt:Slit_2393"/>
<gene>
    <name evidence="8" type="primary">rnfC</name>
    <name evidence="12" type="ordered locus">Slit_2393</name>
</gene>
<name>D5CME7_SIDLE</name>
<comment type="subcellular location">
    <subcellularLocation>
        <location evidence="8">Cell inner membrane</location>
        <topology evidence="8">Peripheral membrane protein</topology>
    </subcellularLocation>
</comment>
<dbReference type="GO" id="GO:0022900">
    <property type="term" value="P:electron transport chain"/>
    <property type="evidence" value="ECO:0007669"/>
    <property type="project" value="UniProtKB-UniRule"/>
</dbReference>
<keyword evidence="4 8" id="KW-0677">Repeat</keyword>
<evidence type="ECO:0000256" key="7">
    <source>
        <dbReference type="ARBA" id="ARBA00023014"/>
    </source>
</evidence>
<dbReference type="HOGENOM" id="CLU_010808_6_2_4"/>
<dbReference type="NCBIfam" id="TIGR01945">
    <property type="entry name" value="rnfC"/>
    <property type="match status" value="1"/>
</dbReference>
<comment type="function">
    <text evidence="8">Part of a membrane-bound complex that couples electron transfer with translocation of ions across the membrane.</text>
</comment>
<evidence type="ECO:0000256" key="9">
    <source>
        <dbReference type="SAM" id="Coils"/>
    </source>
</evidence>
<dbReference type="RefSeq" id="WP_013030517.1">
    <property type="nucleotide sequence ID" value="NC_013959.1"/>
</dbReference>
<keyword evidence="13" id="KW-1185">Reference proteome</keyword>
<dbReference type="PROSITE" id="PS51379">
    <property type="entry name" value="4FE4S_FER_2"/>
    <property type="match status" value="1"/>
</dbReference>
<feature type="binding site" evidence="8">
    <location>
        <position position="407"/>
    </location>
    <ligand>
        <name>[4Fe-4S] cluster</name>
        <dbReference type="ChEBI" id="CHEBI:49883"/>
        <label>2</label>
    </ligand>
</feature>
<evidence type="ECO:0000256" key="2">
    <source>
        <dbReference type="ARBA" id="ARBA00022485"/>
    </source>
</evidence>
<dbReference type="AlphaFoldDB" id="D5CME7"/>
<dbReference type="GO" id="GO:0046872">
    <property type="term" value="F:metal ion binding"/>
    <property type="evidence" value="ECO:0007669"/>
    <property type="project" value="UniProtKB-KW"/>
</dbReference>
<keyword evidence="9" id="KW-0175">Coiled coil</keyword>
<organism evidence="12 13">
    <name type="scientific">Sideroxydans lithotrophicus (strain ES-1)</name>
    <dbReference type="NCBI Taxonomy" id="580332"/>
    <lineage>
        <taxon>Bacteria</taxon>
        <taxon>Pseudomonadati</taxon>
        <taxon>Pseudomonadota</taxon>
        <taxon>Betaproteobacteria</taxon>
        <taxon>Nitrosomonadales</taxon>
        <taxon>Gallionellaceae</taxon>
        <taxon>Sideroxydans</taxon>
    </lineage>
</organism>
<feature type="compositionally biased region" description="Low complexity" evidence="10">
    <location>
        <begin position="476"/>
        <end position="497"/>
    </location>
</feature>
<dbReference type="InterPro" id="IPR010208">
    <property type="entry name" value="Ion_transpt_RnfC/RsxC"/>
</dbReference>
<dbReference type="InterPro" id="IPR026902">
    <property type="entry name" value="RnfC_N"/>
</dbReference>
<dbReference type="EC" id="7.-.-.-" evidence="8"/>
<feature type="binding site" evidence="8">
    <location>
        <position position="413"/>
    </location>
    <ligand>
        <name>[4Fe-4S] cluster</name>
        <dbReference type="ChEBI" id="CHEBI:49883"/>
        <label>2</label>
    </ligand>
</feature>
<keyword evidence="6 8" id="KW-0408">Iron</keyword>
<feature type="binding site" evidence="8">
    <location>
        <position position="410"/>
    </location>
    <ligand>
        <name>[4Fe-4S] cluster</name>
        <dbReference type="ChEBI" id="CHEBI:49883"/>
        <label>2</label>
    </ligand>
</feature>
<proteinExistence type="inferred from homology"/>
<evidence type="ECO:0000256" key="10">
    <source>
        <dbReference type="SAM" id="MobiDB-lite"/>
    </source>
</evidence>
<dbReference type="NCBIfam" id="NF003454">
    <property type="entry name" value="PRK05035.1"/>
    <property type="match status" value="1"/>
</dbReference>
<dbReference type="GO" id="GO:0051539">
    <property type="term" value="F:4 iron, 4 sulfur cluster binding"/>
    <property type="evidence" value="ECO:0007669"/>
    <property type="project" value="UniProtKB-KW"/>
</dbReference>
<evidence type="ECO:0000256" key="6">
    <source>
        <dbReference type="ARBA" id="ARBA00023004"/>
    </source>
</evidence>
<keyword evidence="8" id="KW-1278">Translocase</keyword>
<dbReference type="GO" id="GO:0009055">
    <property type="term" value="F:electron transfer activity"/>
    <property type="evidence" value="ECO:0007669"/>
    <property type="project" value="InterPro"/>
</dbReference>
<evidence type="ECO:0000256" key="5">
    <source>
        <dbReference type="ARBA" id="ARBA00022982"/>
    </source>
</evidence>
<feature type="binding site" evidence="8">
    <location>
        <position position="378"/>
    </location>
    <ligand>
        <name>[4Fe-4S] cluster</name>
        <dbReference type="ChEBI" id="CHEBI:49883"/>
        <label>2</label>
    </ligand>
</feature>
<feature type="region of interest" description="Disordered" evidence="10">
    <location>
        <begin position="547"/>
        <end position="567"/>
    </location>
</feature>
<keyword evidence="8" id="KW-0472">Membrane</keyword>
<keyword evidence="8" id="KW-1003">Cell membrane</keyword>
<evidence type="ECO:0000259" key="11">
    <source>
        <dbReference type="PROSITE" id="PS51379"/>
    </source>
</evidence>
<keyword evidence="8" id="KW-0997">Cell inner membrane</keyword>
<dbReference type="Pfam" id="PF10531">
    <property type="entry name" value="SLBB"/>
    <property type="match status" value="1"/>
</dbReference>
<dbReference type="EMBL" id="CP001965">
    <property type="protein sequence ID" value="ADE12619.1"/>
    <property type="molecule type" value="Genomic_DNA"/>
</dbReference>
<dbReference type="Pfam" id="PF13375">
    <property type="entry name" value="RnfC_N"/>
    <property type="match status" value="1"/>
</dbReference>
<protein>
    <recommendedName>
        <fullName evidence="8">Ion-translocating oxidoreductase complex subunit C</fullName>
        <ecNumber evidence="8">7.-.-.-</ecNumber>
    </recommendedName>
    <alternativeName>
        <fullName evidence="8">Rnf electron transport complex subunit C</fullName>
    </alternativeName>
</protein>
<evidence type="ECO:0000313" key="13">
    <source>
        <dbReference type="Proteomes" id="UP000001625"/>
    </source>
</evidence>
<evidence type="ECO:0000256" key="4">
    <source>
        <dbReference type="ARBA" id="ARBA00022737"/>
    </source>
</evidence>
<keyword evidence="7 8" id="KW-0411">Iron-sulfur</keyword>
<dbReference type="Gene3D" id="3.40.50.11540">
    <property type="entry name" value="NADH-ubiquinone oxidoreductase 51kDa subunit"/>
    <property type="match status" value="1"/>
</dbReference>
<evidence type="ECO:0000313" key="12">
    <source>
        <dbReference type="EMBL" id="ADE12619.1"/>
    </source>
</evidence>
<dbReference type="Proteomes" id="UP000001625">
    <property type="component" value="Chromosome"/>
</dbReference>
<feature type="domain" description="4Fe-4S ferredoxin-type" evidence="11">
    <location>
        <begin position="398"/>
        <end position="427"/>
    </location>
</feature>
<dbReference type="Pfam" id="PF12838">
    <property type="entry name" value="Fer4_7"/>
    <property type="match status" value="1"/>
</dbReference>
<dbReference type="SUPFAM" id="SSF46548">
    <property type="entry name" value="alpha-helical ferredoxin"/>
    <property type="match status" value="1"/>
</dbReference>
<dbReference type="PANTHER" id="PTHR43034:SF2">
    <property type="entry name" value="ION-TRANSLOCATING OXIDOREDUCTASE COMPLEX SUBUNIT C"/>
    <property type="match status" value="1"/>
</dbReference>
<keyword evidence="1 8" id="KW-0813">Transport</keyword>